<dbReference type="Ensembl" id="ENSAPET00000006561.1">
    <property type="protein sequence ID" value="ENSAPEP00000006392.1"/>
    <property type="gene ID" value="ENSAPEG00000004603.1"/>
</dbReference>
<reference evidence="2" key="2">
    <citation type="submission" date="2025-08" db="UniProtKB">
        <authorList>
            <consortium name="Ensembl"/>
        </authorList>
    </citation>
    <scope>IDENTIFICATION</scope>
</reference>
<protein>
    <recommendedName>
        <fullName evidence="1">Sleeping Beauty transposase HTH domain-containing protein</fullName>
    </recommendedName>
</protein>
<feature type="domain" description="Sleeping Beauty transposase HTH" evidence="1">
    <location>
        <begin position="7"/>
        <end position="48"/>
    </location>
</feature>
<evidence type="ECO:0000313" key="2">
    <source>
        <dbReference type="Ensembl" id="ENSAPEP00000006392.1"/>
    </source>
</evidence>
<dbReference type="InterPro" id="IPR009057">
    <property type="entry name" value="Homeodomain-like_sf"/>
</dbReference>
<dbReference type="InterPro" id="IPR036388">
    <property type="entry name" value="WH-like_DNA-bd_sf"/>
</dbReference>
<evidence type="ECO:0000259" key="1">
    <source>
        <dbReference type="Pfam" id="PF25787"/>
    </source>
</evidence>
<evidence type="ECO:0000313" key="3">
    <source>
        <dbReference type="Proteomes" id="UP000265080"/>
    </source>
</evidence>
<reference evidence="2" key="3">
    <citation type="submission" date="2025-09" db="UniProtKB">
        <authorList>
            <consortium name="Ensembl"/>
        </authorList>
    </citation>
    <scope>IDENTIFICATION</scope>
</reference>
<name>A0A3P8S2U9_AMPPE</name>
<keyword evidence="3" id="KW-1185">Reference proteome</keyword>
<dbReference type="Pfam" id="PF25787">
    <property type="entry name" value="HTH_SB"/>
    <property type="match status" value="1"/>
</dbReference>
<dbReference type="OMA" id="RTHPRFC"/>
<dbReference type="InterPro" id="IPR057667">
    <property type="entry name" value="HTH_SB"/>
</dbReference>
<dbReference type="Proteomes" id="UP000265080">
    <property type="component" value="Chromosome 12"/>
</dbReference>
<proteinExistence type="predicted"/>
<reference evidence="2 3" key="1">
    <citation type="submission" date="2018-03" db="EMBL/GenBank/DDBJ databases">
        <title>Finding Nemo's genes: A chromosome-scale reference assembly of the genome of the orange clownfish Amphiprion percula.</title>
        <authorList>
            <person name="Lehmann R."/>
        </authorList>
    </citation>
    <scope>NUCLEOTIDE SEQUENCE</scope>
</reference>
<sequence length="107" mass="12066">VYSKNHYNKIVVLHRSGNRFKTIAKALSVPRSAVVSIVLKRKKLGATRTHPRFCTNQERMDLVSTVSKNPAVTTTEITVALQRQENLLVGDHSSHAFIVRCREESHS</sequence>
<dbReference type="STRING" id="161767.ENSAPEP00000006392"/>
<dbReference type="SUPFAM" id="SSF46689">
    <property type="entry name" value="Homeodomain-like"/>
    <property type="match status" value="1"/>
</dbReference>
<organism evidence="2 3">
    <name type="scientific">Amphiprion percula</name>
    <name type="common">Orange clownfish</name>
    <name type="synonym">Lutjanus percula</name>
    <dbReference type="NCBI Taxonomy" id="161767"/>
    <lineage>
        <taxon>Eukaryota</taxon>
        <taxon>Metazoa</taxon>
        <taxon>Chordata</taxon>
        <taxon>Craniata</taxon>
        <taxon>Vertebrata</taxon>
        <taxon>Euteleostomi</taxon>
        <taxon>Actinopterygii</taxon>
        <taxon>Neopterygii</taxon>
        <taxon>Teleostei</taxon>
        <taxon>Neoteleostei</taxon>
        <taxon>Acanthomorphata</taxon>
        <taxon>Ovalentaria</taxon>
        <taxon>Pomacentridae</taxon>
        <taxon>Amphiprion</taxon>
    </lineage>
</organism>
<dbReference type="Gene3D" id="1.10.10.10">
    <property type="entry name" value="Winged helix-like DNA-binding domain superfamily/Winged helix DNA-binding domain"/>
    <property type="match status" value="1"/>
</dbReference>
<accession>A0A3P8S2U9</accession>
<dbReference type="AlphaFoldDB" id="A0A3P8S2U9"/>